<dbReference type="EMBL" id="RAPF01000006">
    <property type="protein sequence ID" value="RKF19184.1"/>
    <property type="molecule type" value="Genomic_DNA"/>
</dbReference>
<dbReference type="Proteomes" id="UP000284395">
    <property type="component" value="Unassembled WGS sequence"/>
</dbReference>
<dbReference type="AlphaFoldDB" id="A0A420EEU5"/>
<comment type="caution">
    <text evidence="7">The sequence shown here is derived from an EMBL/GenBank/DDBJ whole genome shotgun (WGS) entry which is preliminary data.</text>
</comment>
<dbReference type="Pfam" id="PF19112">
    <property type="entry name" value="VanA_C"/>
    <property type="match status" value="1"/>
</dbReference>
<keyword evidence="8" id="KW-1185">Reference proteome</keyword>
<dbReference type="Pfam" id="PF00355">
    <property type="entry name" value="Rieske"/>
    <property type="match status" value="1"/>
</dbReference>
<dbReference type="SUPFAM" id="SSF50022">
    <property type="entry name" value="ISP domain"/>
    <property type="match status" value="1"/>
</dbReference>
<evidence type="ECO:0000256" key="4">
    <source>
        <dbReference type="ARBA" id="ARBA00023004"/>
    </source>
</evidence>
<dbReference type="GO" id="GO:0046872">
    <property type="term" value="F:metal ion binding"/>
    <property type="evidence" value="ECO:0007669"/>
    <property type="project" value="UniProtKB-KW"/>
</dbReference>
<dbReference type="PANTHER" id="PTHR21266">
    <property type="entry name" value="IRON-SULFUR DOMAIN CONTAINING PROTEIN"/>
    <property type="match status" value="1"/>
</dbReference>
<accession>A0A420EEU5</accession>
<dbReference type="PANTHER" id="PTHR21266:SF60">
    <property type="entry name" value="3-KETOSTEROID-9-ALPHA-MONOOXYGENASE, OXYGENASE COMPONENT"/>
    <property type="match status" value="1"/>
</dbReference>
<protein>
    <submittedName>
        <fullName evidence="7">Aromatic ring-hydroxylating dioxygenase subunit alpha</fullName>
    </submittedName>
</protein>
<keyword evidence="5" id="KW-0411">Iron-sulfur</keyword>
<keyword evidence="4" id="KW-0408">Iron</keyword>
<feature type="domain" description="Rieske" evidence="6">
    <location>
        <begin position="8"/>
        <end position="110"/>
    </location>
</feature>
<name>A0A420EEU5_9SPHN</name>
<dbReference type="SUPFAM" id="SSF55961">
    <property type="entry name" value="Bet v1-like"/>
    <property type="match status" value="1"/>
</dbReference>
<gene>
    <name evidence="7" type="ORF">D6851_11940</name>
</gene>
<dbReference type="InterPro" id="IPR044043">
    <property type="entry name" value="VanA_C_cat"/>
</dbReference>
<proteinExistence type="predicted"/>
<dbReference type="RefSeq" id="WP_120325127.1">
    <property type="nucleotide sequence ID" value="NZ_RAPF01000006.1"/>
</dbReference>
<dbReference type="GO" id="GO:0051537">
    <property type="term" value="F:2 iron, 2 sulfur cluster binding"/>
    <property type="evidence" value="ECO:0007669"/>
    <property type="project" value="UniProtKB-KW"/>
</dbReference>
<sequence length="359" mass="40320">MTYVRNAWYVAGWAQELDTETPFAITILGERIVIWRTGSGSIHALEDRCVHRLAPLSLGRCEGERLRCMYHGLLFDPDGRVVEMPGQDKIPPRAQVRCYPVMERHSWIWVWMGDPALADEDLIPPAVGLDHPDYILGHGQLDYEAEARLINDNLLDFSHLTFVHANSFGSGPQFAASPARITPLDRGVRYQRWIENTRGSSSRASEEPMDSYMTYDFLIPGVLLMTGGVFPLGTAKELGHGVPDYDKAVSGVTFTSQAVTPMMDRTARYFFSWGPHRKHGDESARDILMKIAGQAFDEDKVMIEAQQKVINMTPDPQVMPSAHDRGVTLFNRLVEKLAKEERKTVHAADEVKLTVPQNG</sequence>
<reference evidence="7 8" key="1">
    <citation type="submission" date="2018-09" db="EMBL/GenBank/DDBJ databases">
        <title>Altererythrobacter spongiae sp. nov., isolated from a marine sponge.</title>
        <authorList>
            <person name="Zhuang L."/>
            <person name="Luo L."/>
        </authorList>
    </citation>
    <scope>NUCLEOTIDE SEQUENCE [LARGE SCALE GENOMIC DNA]</scope>
    <source>
        <strain evidence="7 8">HN-Y73</strain>
    </source>
</reference>
<evidence type="ECO:0000256" key="5">
    <source>
        <dbReference type="ARBA" id="ARBA00023014"/>
    </source>
</evidence>
<evidence type="ECO:0000256" key="2">
    <source>
        <dbReference type="ARBA" id="ARBA00022723"/>
    </source>
</evidence>
<dbReference type="GO" id="GO:0051213">
    <property type="term" value="F:dioxygenase activity"/>
    <property type="evidence" value="ECO:0007669"/>
    <property type="project" value="UniProtKB-KW"/>
</dbReference>
<dbReference type="PROSITE" id="PS51296">
    <property type="entry name" value="RIESKE"/>
    <property type="match status" value="1"/>
</dbReference>
<organism evidence="7 8">
    <name type="scientific">Altericroceibacterium spongiae</name>
    <dbReference type="NCBI Taxonomy" id="2320269"/>
    <lineage>
        <taxon>Bacteria</taxon>
        <taxon>Pseudomonadati</taxon>
        <taxon>Pseudomonadota</taxon>
        <taxon>Alphaproteobacteria</taxon>
        <taxon>Sphingomonadales</taxon>
        <taxon>Erythrobacteraceae</taxon>
        <taxon>Altericroceibacterium</taxon>
    </lineage>
</organism>
<evidence type="ECO:0000259" key="6">
    <source>
        <dbReference type="PROSITE" id="PS51296"/>
    </source>
</evidence>
<evidence type="ECO:0000313" key="7">
    <source>
        <dbReference type="EMBL" id="RKF19184.1"/>
    </source>
</evidence>
<dbReference type="CDD" id="cd08878">
    <property type="entry name" value="RHO_alpha_C_DMO-like"/>
    <property type="match status" value="1"/>
</dbReference>
<evidence type="ECO:0000313" key="8">
    <source>
        <dbReference type="Proteomes" id="UP000284395"/>
    </source>
</evidence>
<dbReference type="InterPro" id="IPR036922">
    <property type="entry name" value="Rieske_2Fe-2S_sf"/>
</dbReference>
<dbReference type="InterPro" id="IPR017941">
    <property type="entry name" value="Rieske_2Fe-2S"/>
</dbReference>
<dbReference type="Gene3D" id="3.90.380.10">
    <property type="entry name" value="Naphthalene 1,2-dioxygenase Alpha Subunit, Chain A, domain 1"/>
    <property type="match status" value="1"/>
</dbReference>
<keyword evidence="3" id="KW-0560">Oxidoreductase</keyword>
<keyword evidence="1" id="KW-0001">2Fe-2S</keyword>
<evidence type="ECO:0000256" key="1">
    <source>
        <dbReference type="ARBA" id="ARBA00022714"/>
    </source>
</evidence>
<dbReference type="Gene3D" id="2.102.10.10">
    <property type="entry name" value="Rieske [2Fe-2S] iron-sulphur domain"/>
    <property type="match status" value="1"/>
</dbReference>
<keyword evidence="7" id="KW-0223">Dioxygenase</keyword>
<dbReference type="OrthoDB" id="7418829at2"/>
<evidence type="ECO:0000256" key="3">
    <source>
        <dbReference type="ARBA" id="ARBA00023002"/>
    </source>
</evidence>
<keyword evidence="2" id="KW-0479">Metal-binding</keyword>
<dbReference type="InterPro" id="IPR050584">
    <property type="entry name" value="Cholesterol_7-desaturase"/>
</dbReference>